<dbReference type="RefSeq" id="WP_072822121.1">
    <property type="nucleotide sequence ID" value="NZ_LT670849.1"/>
</dbReference>
<reference evidence="4" key="1">
    <citation type="submission" date="2016-11" db="EMBL/GenBank/DDBJ databases">
        <authorList>
            <person name="Varghese N."/>
            <person name="Submissions S."/>
        </authorList>
    </citation>
    <scope>NUCLEOTIDE SEQUENCE [LARGE SCALE GENOMIC DNA]</scope>
    <source>
        <strain evidence="4">GAS401</strain>
    </source>
</reference>
<feature type="signal peptide" evidence="2">
    <location>
        <begin position="1"/>
        <end position="24"/>
    </location>
</feature>
<gene>
    <name evidence="3" type="ORF">SAMN05444170_5157</name>
</gene>
<keyword evidence="2" id="KW-0732">Signal</keyword>
<dbReference type="AlphaFoldDB" id="A0A1M7UI43"/>
<keyword evidence="1" id="KW-0472">Membrane</keyword>
<organism evidence="3 4">
    <name type="scientific">Bradyrhizobium erythrophlei</name>
    <dbReference type="NCBI Taxonomy" id="1437360"/>
    <lineage>
        <taxon>Bacteria</taxon>
        <taxon>Pseudomonadati</taxon>
        <taxon>Pseudomonadota</taxon>
        <taxon>Alphaproteobacteria</taxon>
        <taxon>Hyphomicrobiales</taxon>
        <taxon>Nitrobacteraceae</taxon>
        <taxon>Bradyrhizobium</taxon>
    </lineage>
</organism>
<evidence type="ECO:0000256" key="2">
    <source>
        <dbReference type="SAM" id="SignalP"/>
    </source>
</evidence>
<accession>A0A1M7UI43</accession>
<dbReference type="OrthoDB" id="8255798at2"/>
<evidence type="ECO:0000256" key="1">
    <source>
        <dbReference type="SAM" id="Phobius"/>
    </source>
</evidence>
<feature type="chain" id="PRO_5012297251" evidence="2">
    <location>
        <begin position="25"/>
        <end position="245"/>
    </location>
</feature>
<sequence length="245" mass="25973">MSGHWRFRVAAFLLAGFLASPASSNPLTDLFDFAPKEAAAPVPAQPECVLQPGESTAPGRHWVYHLEGHRKCWFQADAATVLVRKQIRHDAAKRSTITAEENEAALQKRRVLDARAQMLSAAVTATSPQSGASALEVVNTASVAVRDAAPPVSEASSPIQLTADQLVPARATPRPVDVETRLAASTFDQDNATFSEPSVSASPPVAVPDDWQLIAAPAGMTLITLGFVFLAGSLLASRLLSRSTK</sequence>
<dbReference type="Proteomes" id="UP000184096">
    <property type="component" value="Chromosome I"/>
</dbReference>
<evidence type="ECO:0000313" key="4">
    <source>
        <dbReference type="Proteomes" id="UP000184096"/>
    </source>
</evidence>
<proteinExistence type="predicted"/>
<keyword evidence="1" id="KW-1133">Transmembrane helix</keyword>
<keyword evidence="1" id="KW-0812">Transmembrane</keyword>
<protein>
    <submittedName>
        <fullName evidence="3">Uncharacterized protein</fullName>
    </submittedName>
</protein>
<name>A0A1M7UI43_9BRAD</name>
<feature type="transmembrane region" description="Helical" evidence="1">
    <location>
        <begin position="211"/>
        <end position="236"/>
    </location>
</feature>
<keyword evidence="4" id="KW-1185">Reference proteome</keyword>
<dbReference type="EMBL" id="LT670849">
    <property type="protein sequence ID" value="SHN82580.1"/>
    <property type="molecule type" value="Genomic_DNA"/>
</dbReference>
<evidence type="ECO:0000313" key="3">
    <source>
        <dbReference type="EMBL" id="SHN82580.1"/>
    </source>
</evidence>